<evidence type="ECO:0000313" key="1">
    <source>
        <dbReference type="EMBL" id="RDX70588.1"/>
    </source>
</evidence>
<protein>
    <submittedName>
        <fullName evidence="1">Uncharacterized protein</fullName>
    </submittedName>
</protein>
<feature type="non-terminal residue" evidence="1">
    <location>
        <position position="1"/>
    </location>
</feature>
<dbReference type="AlphaFoldDB" id="A0A371EX05"/>
<sequence length="116" mass="13804">MLNPKVICGFYQIIPYCEKLNEKTLCLSGTPISYWEALEEKWILTTRDYYWRLCSMILVFDFTRHDSLCYCQSFLPLVKRNILRLSLFSRRKLISTILSSSSLFMFMQVLHDILDS</sequence>
<organism evidence="1 2">
    <name type="scientific">Mucuna pruriens</name>
    <name type="common">Velvet bean</name>
    <name type="synonym">Dolichos pruriens</name>
    <dbReference type="NCBI Taxonomy" id="157652"/>
    <lineage>
        <taxon>Eukaryota</taxon>
        <taxon>Viridiplantae</taxon>
        <taxon>Streptophyta</taxon>
        <taxon>Embryophyta</taxon>
        <taxon>Tracheophyta</taxon>
        <taxon>Spermatophyta</taxon>
        <taxon>Magnoliopsida</taxon>
        <taxon>eudicotyledons</taxon>
        <taxon>Gunneridae</taxon>
        <taxon>Pentapetalae</taxon>
        <taxon>rosids</taxon>
        <taxon>fabids</taxon>
        <taxon>Fabales</taxon>
        <taxon>Fabaceae</taxon>
        <taxon>Papilionoideae</taxon>
        <taxon>50 kb inversion clade</taxon>
        <taxon>NPAAA clade</taxon>
        <taxon>indigoferoid/millettioid clade</taxon>
        <taxon>Phaseoleae</taxon>
        <taxon>Mucuna</taxon>
    </lineage>
</organism>
<dbReference type="EMBL" id="QJKJ01011647">
    <property type="protein sequence ID" value="RDX70588.1"/>
    <property type="molecule type" value="Genomic_DNA"/>
</dbReference>
<keyword evidence="2" id="KW-1185">Reference proteome</keyword>
<accession>A0A371EX05</accession>
<proteinExistence type="predicted"/>
<gene>
    <name evidence="1" type="ORF">CR513_50155</name>
</gene>
<evidence type="ECO:0000313" key="2">
    <source>
        <dbReference type="Proteomes" id="UP000257109"/>
    </source>
</evidence>
<comment type="caution">
    <text evidence="1">The sequence shown here is derived from an EMBL/GenBank/DDBJ whole genome shotgun (WGS) entry which is preliminary data.</text>
</comment>
<dbReference type="Proteomes" id="UP000257109">
    <property type="component" value="Unassembled WGS sequence"/>
</dbReference>
<name>A0A371EX05_MUCPR</name>
<reference evidence="1" key="1">
    <citation type="submission" date="2018-05" db="EMBL/GenBank/DDBJ databases">
        <title>Draft genome of Mucuna pruriens seed.</title>
        <authorList>
            <person name="Nnadi N.E."/>
            <person name="Vos R."/>
            <person name="Hasami M.H."/>
            <person name="Devisetty U.K."/>
            <person name="Aguiy J.C."/>
        </authorList>
    </citation>
    <scope>NUCLEOTIDE SEQUENCE [LARGE SCALE GENOMIC DNA]</scope>
    <source>
        <strain evidence="1">JCA_2017</strain>
    </source>
</reference>